<evidence type="ECO:0000313" key="3">
    <source>
        <dbReference type="Proteomes" id="UP000499080"/>
    </source>
</evidence>
<dbReference type="Proteomes" id="UP000499080">
    <property type="component" value="Unassembled WGS sequence"/>
</dbReference>
<feature type="compositionally biased region" description="Basic and acidic residues" evidence="1">
    <location>
        <begin position="27"/>
        <end position="38"/>
    </location>
</feature>
<protein>
    <submittedName>
        <fullName evidence="2">Uncharacterized protein</fullName>
    </submittedName>
</protein>
<organism evidence="2 3">
    <name type="scientific">Araneus ventricosus</name>
    <name type="common">Orbweaver spider</name>
    <name type="synonym">Epeira ventricosa</name>
    <dbReference type="NCBI Taxonomy" id="182803"/>
    <lineage>
        <taxon>Eukaryota</taxon>
        <taxon>Metazoa</taxon>
        <taxon>Ecdysozoa</taxon>
        <taxon>Arthropoda</taxon>
        <taxon>Chelicerata</taxon>
        <taxon>Arachnida</taxon>
        <taxon>Araneae</taxon>
        <taxon>Araneomorphae</taxon>
        <taxon>Entelegynae</taxon>
        <taxon>Araneoidea</taxon>
        <taxon>Araneidae</taxon>
        <taxon>Araneus</taxon>
    </lineage>
</organism>
<proteinExistence type="predicted"/>
<keyword evidence="3" id="KW-1185">Reference proteome</keyword>
<evidence type="ECO:0000256" key="1">
    <source>
        <dbReference type="SAM" id="MobiDB-lite"/>
    </source>
</evidence>
<accession>A0A4Y2FTA3</accession>
<evidence type="ECO:0000313" key="2">
    <source>
        <dbReference type="EMBL" id="GBM42874.1"/>
    </source>
</evidence>
<feature type="compositionally biased region" description="Basic and acidic residues" evidence="1">
    <location>
        <begin position="1"/>
        <end position="13"/>
    </location>
</feature>
<reference evidence="2 3" key="1">
    <citation type="journal article" date="2019" name="Sci. Rep.">
        <title>Orb-weaving spider Araneus ventricosus genome elucidates the spidroin gene catalogue.</title>
        <authorList>
            <person name="Kono N."/>
            <person name="Nakamura H."/>
            <person name="Ohtoshi R."/>
            <person name="Moran D.A.P."/>
            <person name="Shinohara A."/>
            <person name="Yoshida Y."/>
            <person name="Fujiwara M."/>
            <person name="Mori M."/>
            <person name="Tomita M."/>
            <person name="Arakawa K."/>
        </authorList>
    </citation>
    <scope>NUCLEOTIDE SEQUENCE [LARGE SCALE GENOMIC DNA]</scope>
</reference>
<name>A0A4Y2FTA3_ARAVE</name>
<sequence>MNEPGRRDNESEPHFGSCIRVPITRGSCDDPSDRKKYDPPSMGESIEERPHRFQSFLSMPQGDHGYKAARSVAYLDLMAPIISTVH</sequence>
<dbReference type="AlphaFoldDB" id="A0A4Y2FTA3"/>
<feature type="region of interest" description="Disordered" evidence="1">
    <location>
        <begin position="1"/>
        <end position="49"/>
    </location>
</feature>
<dbReference type="EMBL" id="BGPR01001008">
    <property type="protein sequence ID" value="GBM42874.1"/>
    <property type="molecule type" value="Genomic_DNA"/>
</dbReference>
<gene>
    <name evidence="2" type="ORF">AVEN_245701_1</name>
</gene>
<comment type="caution">
    <text evidence="2">The sequence shown here is derived from an EMBL/GenBank/DDBJ whole genome shotgun (WGS) entry which is preliminary data.</text>
</comment>